<sequence length="595" mass="69163">KPPERLYAVEYYCPSCNEKGYKQADEFDQALFEKARDEYKKVESEWLGKYVPETKIPAGVKTKELLNHGYRYWNGIFNERQLLSLGRLVKTILEQNVDENVKELLIIAFSEALNFHNLCCEYARTKNHLRDLFARHAFQAIINPVENNIWGTEGGRGIFKNEIEKILKGKTYNISPFEKYVNNGNTVEKQSKIKIEGKIGDLFNGNGNIQVMCGDSSYLPIPNNSVDAVITDPPYYGNVMYSELSEFYYSWLRLALKNKYEHFQSEHVPNSAEVIVNREQGKKDKDFVEGLTAIFKEANQKLKKDGIMTFTFHHQAEEAWGAVLQSVLNSGFYISSIYPVQSESSVNPHIYLKANVRYDMVIVCRKRETKPERKHWSVLEDEIYFKVEDELKRLEKHKKNLSSEDVFVVTIGKCLEVYSKHYPEVYKGENRVSIEEALSSIREIVDSQLMHTRFNQVASETDIPTAIYLFYLAGKTSISYESLNKALKMRNLGVDKIISAGLVEREGSQLLVLTPLERKEILESKRRENFSVIDRVHYLYCLWKNDKFFSFERTLSEDERALWKSDGVFKALEYLGEVENDKTYSDIMKVIKDRW</sequence>
<keyword evidence="3" id="KW-0808">Transferase</keyword>
<dbReference type="GO" id="GO:0032259">
    <property type="term" value="P:methylation"/>
    <property type="evidence" value="ECO:0007669"/>
    <property type="project" value="UniProtKB-KW"/>
</dbReference>
<evidence type="ECO:0000259" key="4">
    <source>
        <dbReference type="Pfam" id="PF01555"/>
    </source>
</evidence>
<evidence type="ECO:0000256" key="2">
    <source>
        <dbReference type="ARBA" id="ARBA00022603"/>
    </source>
</evidence>
<comment type="caution">
    <text evidence="5">The sequence shown here is derived from an EMBL/GenBank/DDBJ whole genome shotgun (WGS) entry which is preliminary data.</text>
</comment>
<dbReference type="Proteomes" id="UP000886050">
    <property type="component" value="Unassembled WGS sequence"/>
</dbReference>
<dbReference type="PROSITE" id="PS00092">
    <property type="entry name" value="N6_MTASE"/>
    <property type="match status" value="1"/>
</dbReference>
<evidence type="ECO:0000256" key="1">
    <source>
        <dbReference type="ARBA" id="ARBA00006594"/>
    </source>
</evidence>
<proteinExistence type="inferred from homology"/>
<gene>
    <name evidence="5" type="ORF">ENL43_00525</name>
</gene>
<dbReference type="EMBL" id="DRTX01000030">
    <property type="protein sequence ID" value="HHF52831.1"/>
    <property type="molecule type" value="Genomic_DNA"/>
</dbReference>
<evidence type="ECO:0000313" key="5">
    <source>
        <dbReference type="EMBL" id="HHF52831.1"/>
    </source>
</evidence>
<feature type="non-terminal residue" evidence="5">
    <location>
        <position position="1"/>
    </location>
</feature>
<name>A0A7V5LU78_UNCW3</name>
<reference evidence="5" key="1">
    <citation type="journal article" date="2020" name="mSystems">
        <title>Genome- and Community-Level Interaction Insights into Carbon Utilization and Element Cycling Functions of Hydrothermarchaeota in Hydrothermal Sediment.</title>
        <authorList>
            <person name="Zhou Z."/>
            <person name="Liu Y."/>
            <person name="Xu W."/>
            <person name="Pan J."/>
            <person name="Luo Z.H."/>
            <person name="Li M."/>
        </authorList>
    </citation>
    <scope>NUCLEOTIDE SEQUENCE [LARGE SCALE GENOMIC DNA]</scope>
    <source>
        <strain evidence="5">HyVt-96</strain>
    </source>
</reference>
<evidence type="ECO:0000256" key="3">
    <source>
        <dbReference type="ARBA" id="ARBA00022679"/>
    </source>
</evidence>
<accession>A0A7V5LU78</accession>
<dbReference type="AlphaFoldDB" id="A0A7V5LU78"/>
<dbReference type="GO" id="GO:0003677">
    <property type="term" value="F:DNA binding"/>
    <property type="evidence" value="ECO:0007669"/>
    <property type="project" value="InterPro"/>
</dbReference>
<comment type="similarity">
    <text evidence="1">Belongs to the N(4)/N(6)-methyltransferase family.</text>
</comment>
<dbReference type="Gene3D" id="3.40.50.150">
    <property type="entry name" value="Vaccinia Virus protein VP39"/>
    <property type="match status" value="1"/>
</dbReference>
<protein>
    <submittedName>
        <fullName evidence="5">DUF1156 domain-containing protein</fullName>
    </submittedName>
</protein>
<dbReference type="Pfam" id="PF01555">
    <property type="entry name" value="N6_N4_Mtase"/>
    <property type="match status" value="1"/>
</dbReference>
<feature type="domain" description="DNA methylase N-4/N-6" evidence="4">
    <location>
        <begin position="226"/>
        <end position="405"/>
    </location>
</feature>
<dbReference type="SUPFAM" id="SSF53335">
    <property type="entry name" value="S-adenosyl-L-methionine-dependent methyltransferases"/>
    <property type="match status" value="1"/>
</dbReference>
<dbReference type="InterPro" id="IPR029063">
    <property type="entry name" value="SAM-dependent_MTases_sf"/>
</dbReference>
<keyword evidence="2" id="KW-0489">Methyltransferase</keyword>
<dbReference type="InterPro" id="IPR002941">
    <property type="entry name" value="DNA_methylase_N4/N6"/>
</dbReference>
<organism evidence="5">
    <name type="scientific">candidate division WOR-3 bacterium</name>
    <dbReference type="NCBI Taxonomy" id="2052148"/>
    <lineage>
        <taxon>Bacteria</taxon>
        <taxon>Bacteria division WOR-3</taxon>
    </lineage>
</organism>
<dbReference type="GO" id="GO:0008170">
    <property type="term" value="F:N-methyltransferase activity"/>
    <property type="evidence" value="ECO:0007669"/>
    <property type="project" value="InterPro"/>
</dbReference>
<dbReference type="InterPro" id="IPR002052">
    <property type="entry name" value="DNA_methylase_N6_adenine_CS"/>
</dbReference>